<keyword evidence="3" id="KW-1185">Reference proteome</keyword>
<evidence type="ECO:0000313" key="2">
    <source>
        <dbReference type="EMBL" id="KAK7055223.1"/>
    </source>
</evidence>
<name>A0AAW0DU85_9AGAR</name>
<comment type="caution">
    <text evidence="2">The sequence shown here is derived from an EMBL/GenBank/DDBJ whole genome shotgun (WGS) entry which is preliminary data.</text>
</comment>
<protein>
    <submittedName>
        <fullName evidence="2">Uncharacterized protein</fullName>
    </submittedName>
</protein>
<evidence type="ECO:0000313" key="3">
    <source>
        <dbReference type="Proteomes" id="UP001362999"/>
    </source>
</evidence>
<dbReference type="Proteomes" id="UP001362999">
    <property type="component" value="Unassembled WGS sequence"/>
</dbReference>
<accession>A0AAW0DU85</accession>
<evidence type="ECO:0000256" key="1">
    <source>
        <dbReference type="SAM" id="MobiDB-lite"/>
    </source>
</evidence>
<dbReference type="EMBL" id="JAWWNJ010000005">
    <property type="protein sequence ID" value="KAK7055223.1"/>
    <property type="molecule type" value="Genomic_DNA"/>
</dbReference>
<organism evidence="2 3">
    <name type="scientific">Favolaschia claudopus</name>
    <dbReference type="NCBI Taxonomy" id="2862362"/>
    <lineage>
        <taxon>Eukaryota</taxon>
        <taxon>Fungi</taxon>
        <taxon>Dikarya</taxon>
        <taxon>Basidiomycota</taxon>
        <taxon>Agaricomycotina</taxon>
        <taxon>Agaricomycetes</taxon>
        <taxon>Agaricomycetidae</taxon>
        <taxon>Agaricales</taxon>
        <taxon>Marasmiineae</taxon>
        <taxon>Mycenaceae</taxon>
        <taxon>Favolaschia</taxon>
    </lineage>
</organism>
<feature type="region of interest" description="Disordered" evidence="1">
    <location>
        <begin position="119"/>
        <end position="142"/>
    </location>
</feature>
<gene>
    <name evidence="2" type="ORF">R3P38DRAFT_2760466</name>
</gene>
<reference evidence="2 3" key="1">
    <citation type="journal article" date="2024" name="J Genomics">
        <title>Draft genome sequencing and assembly of Favolaschia claudopus CIRM-BRFM 2984 isolated from oak limbs.</title>
        <authorList>
            <person name="Navarro D."/>
            <person name="Drula E."/>
            <person name="Chaduli D."/>
            <person name="Cazenave R."/>
            <person name="Ahrendt S."/>
            <person name="Wang J."/>
            <person name="Lipzen A."/>
            <person name="Daum C."/>
            <person name="Barry K."/>
            <person name="Grigoriev I.V."/>
            <person name="Favel A."/>
            <person name="Rosso M.N."/>
            <person name="Martin F."/>
        </authorList>
    </citation>
    <scope>NUCLEOTIDE SEQUENCE [LARGE SCALE GENOMIC DNA]</scope>
    <source>
        <strain evidence="2 3">CIRM-BRFM 2984</strain>
    </source>
</reference>
<feature type="compositionally biased region" description="Acidic residues" evidence="1">
    <location>
        <begin position="128"/>
        <end position="139"/>
    </location>
</feature>
<sequence length="201" mass="22315">MTGDISTNREDLHWPSQTDNVSKWVPEVEQWYLTDAGGKGHCIMYWSSSGFPPLVPHSQRFSGVETCAEEDKEYDKQKNASALVVEPAIVLHSGHGYGGRERDRFGVLVLPPLPNAAFGRGGGARADENEEEEEVEPEEPEFHFTNKDTLDAVDLLQKITRNRPDLEGALSLNALLPSFRSSMILDSEAAKVQTTLDSFLK</sequence>
<proteinExistence type="predicted"/>
<dbReference type="AlphaFoldDB" id="A0AAW0DU85"/>